<accession>A0A8H5GEY7</accession>
<proteinExistence type="predicted"/>
<organism evidence="2 3">
    <name type="scientific">Leucocoprinus leucothites</name>
    <dbReference type="NCBI Taxonomy" id="201217"/>
    <lineage>
        <taxon>Eukaryota</taxon>
        <taxon>Fungi</taxon>
        <taxon>Dikarya</taxon>
        <taxon>Basidiomycota</taxon>
        <taxon>Agaricomycotina</taxon>
        <taxon>Agaricomycetes</taxon>
        <taxon>Agaricomycetidae</taxon>
        <taxon>Agaricales</taxon>
        <taxon>Agaricineae</taxon>
        <taxon>Agaricaceae</taxon>
        <taxon>Leucocoprinus</taxon>
    </lineage>
</organism>
<feature type="transmembrane region" description="Helical" evidence="1">
    <location>
        <begin position="225"/>
        <end position="243"/>
    </location>
</feature>
<feature type="transmembrane region" description="Helical" evidence="1">
    <location>
        <begin position="167"/>
        <end position="187"/>
    </location>
</feature>
<keyword evidence="1" id="KW-0472">Membrane</keyword>
<dbReference type="Proteomes" id="UP000559027">
    <property type="component" value="Unassembled WGS sequence"/>
</dbReference>
<name>A0A8H5GEY7_9AGAR</name>
<dbReference type="OrthoDB" id="3038990at2759"/>
<feature type="transmembrane region" description="Helical" evidence="1">
    <location>
        <begin position="26"/>
        <end position="46"/>
    </location>
</feature>
<protein>
    <submittedName>
        <fullName evidence="2">Uncharacterized protein</fullName>
    </submittedName>
</protein>
<sequence>MANSTLPNPDTLLNHLPPDEARRFEIATNVCVAVLGVGIWDVLIYLPEDIKLVYNNLGIVTFCFVFSRLFAIAYTLFSAIVLTTPVPNCDGMKIASAAACFLGMIFTSFLFLRRLQAVYSAQRKAVWIFGFLWLGANGVAVLGPISIGSRYVDGYCSMYDLHGRSYLATARFLPALFDAVVFIAISYKVISNHVDIESNGVTWRSFFNGRLPPISRELLRGGQQYYMIGCIATIAYGAVLYTPSFPDTYIVAIQLVVEVLGASMACRVYRNLKLLDLSVQASHDGVPALSDLRFGVGDPSQTKPVRPESPRRHSSFPVISILPTTNSIVTIPTNAHTTASQR</sequence>
<feature type="transmembrane region" description="Helical" evidence="1">
    <location>
        <begin position="125"/>
        <end position="147"/>
    </location>
</feature>
<keyword evidence="1" id="KW-0812">Transmembrane</keyword>
<feature type="transmembrane region" description="Helical" evidence="1">
    <location>
        <begin position="94"/>
        <end position="113"/>
    </location>
</feature>
<feature type="transmembrane region" description="Helical" evidence="1">
    <location>
        <begin position="249"/>
        <end position="269"/>
    </location>
</feature>
<evidence type="ECO:0000313" key="2">
    <source>
        <dbReference type="EMBL" id="KAF5363752.1"/>
    </source>
</evidence>
<dbReference type="EMBL" id="JAACJO010000001">
    <property type="protein sequence ID" value="KAF5363752.1"/>
    <property type="molecule type" value="Genomic_DNA"/>
</dbReference>
<reference evidence="2 3" key="1">
    <citation type="journal article" date="2020" name="ISME J.">
        <title>Uncovering the hidden diversity of litter-decomposition mechanisms in mushroom-forming fungi.</title>
        <authorList>
            <person name="Floudas D."/>
            <person name="Bentzer J."/>
            <person name="Ahren D."/>
            <person name="Johansson T."/>
            <person name="Persson P."/>
            <person name="Tunlid A."/>
        </authorList>
    </citation>
    <scope>NUCLEOTIDE SEQUENCE [LARGE SCALE GENOMIC DNA]</scope>
    <source>
        <strain evidence="2 3">CBS 146.42</strain>
    </source>
</reference>
<evidence type="ECO:0000313" key="3">
    <source>
        <dbReference type="Proteomes" id="UP000559027"/>
    </source>
</evidence>
<keyword evidence="1" id="KW-1133">Transmembrane helix</keyword>
<gene>
    <name evidence="2" type="ORF">D9756_001102</name>
</gene>
<evidence type="ECO:0000256" key="1">
    <source>
        <dbReference type="SAM" id="Phobius"/>
    </source>
</evidence>
<keyword evidence="3" id="KW-1185">Reference proteome</keyword>
<comment type="caution">
    <text evidence="2">The sequence shown here is derived from an EMBL/GenBank/DDBJ whole genome shotgun (WGS) entry which is preliminary data.</text>
</comment>
<feature type="transmembrane region" description="Helical" evidence="1">
    <location>
        <begin position="58"/>
        <end position="82"/>
    </location>
</feature>
<dbReference type="AlphaFoldDB" id="A0A8H5GEY7"/>